<dbReference type="EC" id="2.8.1.-" evidence="3"/>
<dbReference type="Gene3D" id="3.30.1420.10">
    <property type="match status" value="1"/>
</dbReference>
<reference evidence="5" key="2">
    <citation type="submission" date="2021-04" db="EMBL/GenBank/DDBJ databases">
        <authorList>
            <person name="Gilroy R."/>
        </authorList>
    </citation>
    <scope>NUCLEOTIDE SEQUENCE</scope>
    <source>
        <strain evidence="5">USASDec5-558</strain>
    </source>
</reference>
<dbReference type="SUPFAM" id="SSF69721">
    <property type="entry name" value="DsrC, the gamma subunit of dissimilatory sulfite reductase"/>
    <property type="match status" value="1"/>
</dbReference>
<evidence type="ECO:0000256" key="1">
    <source>
        <dbReference type="ARBA" id="ARBA00004496"/>
    </source>
</evidence>
<dbReference type="GO" id="GO:0005737">
    <property type="term" value="C:cytoplasm"/>
    <property type="evidence" value="ECO:0007669"/>
    <property type="project" value="UniProtKB-SubCell"/>
</dbReference>
<dbReference type="GO" id="GO:0097163">
    <property type="term" value="F:sulfur carrier activity"/>
    <property type="evidence" value="ECO:0007669"/>
    <property type="project" value="TreeGrafter"/>
</dbReference>
<sequence>MALEFAGQLIETDDEGYLLHVEDYSPQLRDFMAKKMGLELTSDHIIIIETVREYYNQYNTTPPMRGLIKLLQRTGHEDLASSVKLARLFPDGAAKSAAKLAGLPKPVKCI</sequence>
<evidence type="ECO:0000256" key="2">
    <source>
        <dbReference type="ARBA" id="ARBA00022490"/>
    </source>
</evidence>
<evidence type="ECO:0000256" key="3">
    <source>
        <dbReference type="PIRNR" id="PIRNR006223"/>
    </source>
</evidence>
<evidence type="ECO:0000313" key="6">
    <source>
        <dbReference type="Proteomes" id="UP000886829"/>
    </source>
</evidence>
<dbReference type="PIRSF" id="PIRSF006223">
    <property type="entry name" value="DsrC_TusE"/>
    <property type="match status" value="1"/>
</dbReference>
<dbReference type="Proteomes" id="UP000886829">
    <property type="component" value="Unassembled WGS sequence"/>
</dbReference>
<comment type="caution">
    <text evidence="5">The sequence shown here is derived from an EMBL/GenBank/DDBJ whole genome shotgun (WGS) entry which is preliminary data.</text>
</comment>
<evidence type="ECO:0000256" key="4">
    <source>
        <dbReference type="PIRSR" id="PIRSR006223-50"/>
    </source>
</evidence>
<dbReference type="EMBL" id="DXEV01000115">
    <property type="protein sequence ID" value="HIX57020.1"/>
    <property type="molecule type" value="Genomic_DNA"/>
</dbReference>
<dbReference type="InterPro" id="IPR042072">
    <property type="entry name" value="DsrC-like_C"/>
</dbReference>
<dbReference type="Pfam" id="PF04358">
    <property type="entry name" value="DsrC"/>
    <property type="match status" value="1"/>
</dbReference>
<name>A0A9D1WD71_9GAMM</name>
<reference evidence="5" key="1">
    <citation type="journal article" date="2021" name="PeerJ">
        <title>Extensive microbial diversity within the chicken gut microbiome revealed by metagenomics and culture.</title>
        <authorList>
            <person name="Gilroy R."/>
            <person name="Ravi A."/>
            <person name="Getino M."/>
            <person name="Pursley I."/>
            <person name="Horton D.L."/>
            <person name="Alikhan N.F."/>
            <person name="Baker D."/>
            <person name="Gharbi K."/>
            <person name="Hall N."/>
            <person name="Watson M."/>
            <person name="Adriaenssens E.M."/>
            <person name="Foster-Nyarko E."/>
            <person name="Jarju S."/>
            <person name="Secka A."/>
            <person name="Antonio M."/>
            <person name="Oren A."/>
            <person name="Chaudhuri R.R."/>
            <person name="La Ragione R."/>
            <person name="Hildebrand F."/>
            <person name="Pallen M.J."/>
        </authorList>
    </citation>
    <scope>NUCLEOTIDE SEQUENCE</scope>
    <source>
        <strain evidence="5">USASDec5-558</strain>
    </source>
</reference>
<dbReference type="Gene3D" id="1.10.10.370">
    <property type="entry name" value="DsrC-like protein, C-terminal domain"/>
    <property type="match status" value="1"/>
</dbReference>
<feature type="active site" description="Cysteine persulfide intermediate" evidence="4">
    <location>
        <position position="109"/>
    </location>
</feature>
<dbReference type="InterPro" id="IPR025526">
    <property type="entry name" value="DsrC-like_dom_sf"/>
</dbReference>
<comment type="function">
    <text evidence="3">Part of a sulfur-relay system.</text>
</comment>
<dbReference type="PANTHER" id="PTHR37010">
    <property type="entry name" value="SULFURTRANSFERASE TUSE"/>
    <property type="match status" value="1"/>
</dbReference>
<evidence type="ECO:0000313" key="5">
    <source>
        <dbReference type="EMBL" id="HIX57020.1"/>
    </source>
</evidence>
<keyword evidence="2" id="KW-0963">Cytoplasm</keyword>
<keyword evidence="3" id="KW-0808">Transferase</keyword>
<comment type="subcellular location">
    <subcellularLocation>
        <location evidence="1">Cytoplasm</location>
    </subcellularLocation>
</comment>
<dbReference type="InterPro" id="IPR007453">
    <property type="entry name" value="DsrC/TusE"/>
</dbReference>
<dbReference type="InterPro" id="IPR043163">
    <property type="entry name" value="DsrC-like_N"/>
</dbReference>
<organism evidence="5 6">
    <name type="scientific">Candidatus Anaerobiospirillum pullistercoris</name>
    <dbReference type="NCBI Taxonomy" id="2838452"/>
    <lineage>
        <taxon>Bacteria</taxon>
        <taxon>Pseudomonadati</taxon>
        <taxon>Pseudomonadota</taxon>
        <taxon>Gammaproteobacteria</taxon>
        <taxon>Aeromonadales</taxon>
        <taxon>Succinivibrionaceae</taxon>
        <taxon>Anaerobiospirillum</taxon>
    </lineage>
</organism>
<accession>A0A9D1WD71</accession>
<dbReference type="AlphaFoldDB" id="A0A9D1WD71"/>
<protein>
    <recommendedName>
        <fullName evidence="3">Sulfurtransferase</fullName>
        <ecNumber evidence="3">2.8.1.-</ecNumber>
    </recommendedName>
</protein>
<proteinExistence type="inferred from homology"/>
<dbReference type="NCBIfam" id="TIGR03342">
    <property type="entry name" value="dsrC_tusE_dsvC"/>
    <property type="match status" value="1"/>
</dbReference>
<gene>
    <name evidence="5" type="ORF">H9850_06070</name>
</gene>
<dbReference type="PANTHER" id="PTHR37010:SF1">
    <property type="entry name" value="SULFURTRANSFERASE TUSE"/>
    <property type="match status" value="1"/>
</dbReference>
<comment type="similarity">
    <text evidence="3">Belongs to the dsrC/tusE family.</text>
</comment>
<dbReference type="GO" id="GO:0016740">
    <property type="term" value="F:transferase activity"/>
    <property type="evidence" value="ECO:0007669"/>
    <property type="project" value="UniProtKB-KW"/>
</dbReference>
<dbReference type="GO" id="GO:0002143">
    <property type="term" value="P:tRNA wobble position uridine thiolation"/>
    <property type="evidence" value="ECO:0007669"/>
    <property type="project" value="TreeGrafter"/>
</dbReference>